<dbReference type="EC" id="2.7.13.3" evidence="3"/>
<protein>
    <recommendedName>
        <fullName evidence="3">histidine kinase</fullName>
        <ecNumber evidence="3">2.7.13.3</ecNumber>
    </recommendedName>
</protein>
<dbReference type="GO" id="GO:0016020">
    <property type="term" value="C:membrane"/>
    <property type="evidence" value="ECO:0007669"/>
    <property type="project" value="UniProtKB-SubCell"/>
</dbReference>
<dbReference type="InterPro" id="IPR036097">
    <property type="entry name" value="HisK_dim/P_sf"/>
</dbReference>
<feature type="domain" description="Histidine kinase" evidence="14">
    <location>
        <begin position="151"/>
        <end position="383"/>
    </location>
</feature>
<evidence type="ECO:0000256" key="13">
    <source>
        <dbReference type="SAM" id="MobiDB-lite"/>
    </source>
</evidence>
<dbReference type="OrthoDB" id="5563233at2"/>
<keyword evidence="6" id="KW-0547">Nucleotide-binding</keyword>
<dbReference type="RefSeq" id="WP_132976639.1">
    <property type="nucleotide sequence ID" value="NZ_SMAO01000003.1"/>
</dbReference>
<evidence type="ECO:0000256" key="5">
    <source>
        <dbReference type="ARBA" id="ARBA00022679"/>
    </source>
</evidence>
<dbReference type="InterPro" id="IPR036890">
    <property type="entry name" value="HATPase_C_sf"/>
</dbReference>
<keyword evidence="4 12" id="KW-0597">Phosphoprotein</keyword>
<dbReference type="PANTHER" id="PTHR45339">
    <property type="entry name" value="HYBRID SIGNAL TRANSDUCTION HISTIDINE KINASE J"/>
    <property type="match status" value="1"/>
</dbReference>
<dbReference type="InterPro" id="IPR001789">
    <property type="entry name" value="Sig_transdc_resp-reg_receiver"/>
</dbReference>
<dbReference type="SMART" id="SM00387">
    <property type="entry name" value="HATPase_c"/>
    <property type="match status" value="1"/>
</dbReference>
<keyword evidence="10" id="KW-0472">Membrane</keyword>
<dbReference type="InterPro" id="IPR011006">
    <property type="entry name" value="CheY-like_superfamily"/>
</dbReference>
<feature type="modified residue" description="4-aspartylphosphate" evidence="12">
    <location>
        <position position="55"/>
    </location>
</feature>
<dbReference type="PANTHER" id="PTHR45339:SF1">
    <property type="entry name" value="HYBRID SIGNAL TRANSDUCTION HISTIDINE KINASE J"/>
    <property type="match status" value="1"/>
</dbReference>
<dbReference type="Gene3D" id="3.30.565.10">
    <property type="entry name" value="Histidine kinase-like ATPase, C-terminal domain"/>
    <property type="match status" value="1"/>
</dbReference>
<keyword evidence="17" id="KW-1185">Reference proteome</keyword>
<sequence>MSKRPKLLVVDDENSVRQFICTRFREQYDILEASDGTDALVILESDHDIDVVLLDIMMPGLDGFEVLDILQSNPQMAKSRVIMLSARTDVDSKVRALAAGAVDFINKPFDPFELSARVDTQLRLLRIESELARAKLEAEVANCAKSEFLANMSHEIRTPLNSIIGISELLAKTPLDATQREYVQIIETSGSVMLDLIDDILDYSKIEAGMLELDCARFAPAECIRDAIGLFKLKLEEKGLRLEVTVDSTLPRYFLGDSHRFRQIVINLLGNAVKFTDQGRIGLSFTGAAVIPDPATIPVDAGRYRLTLTVEDTGIGIPSDRQSHIFSKFSQVDASTTRRFGGTGLGLAICKQLAGLLDGDIEVESPGIPGLGSRFRCTLIMRVCFIQDEQAPTGTANESASEGGTGEAVRGERRLPEIEPQGVAASGAQPLPALRILLAEDNPSNQLLMLKMLKAIGLHADLAGNGQEAVDAVRRQTYDVILMDVQMPGLDGIGATRQIRQIQPDPCQPRIIALTANATEEDRRACLDAGMNDFATKPIRLQRLAEVLNHVQPDVRS</sequence>
<keyword evidence="11" id="KW-0131">Cell cycle</keyword>
<proteinExistence type="predicted"/>
<dbReference type="SUPFAM" id="SSF55874">
    <property type="entry name" value="ATPase domain of HSP90 chaperone/DNA topoisomerase II/histidine kinase"/>
    <property type="match status" value="1"/>
</dbReference>
<keyword evidence="8" id="KW-0067">ATP-binding</keyword>
<dbReference type="PROSITE" id="PS50110">
    <property type="entry name" value="RESPONSE_REGULATORY"/>
    <property type="match status" value="2"/>
</dbReference>
<keyword evidence="5" id="KW-0808">Transferase</keyword>
<evidence type="ECO:0000256" key="7">
    <source>
        <dbReference type="ARBA" id="ARBA00022777"/>
    </source>
</evidence>
<dbReference type="CDD" id="cd17546">
    <property type="entry name" value="REC_hyHK_CKI1_RcsC-like"/>
    <property type="match status" value="1"/>
</dbReference>
<dbReference type="CDD" id="cd00082">
    <property type="entry name" value="HisKA"/>
    <property type="match status" value="1"/>
</dbReference>
<evidence type="ECO:0000256" key="8">
    <source>
        <dbReference type="ARBA" id="ARBA00022840"/>
    </source>
</evidence>
<evidence type="ECO:0000256" key="3">
    <source>
        <dbReference type="ARBA" id="ARBA00012438"/>
    </source>
</evidence>
<evidence type="ECO:0000259" key="15">
    <source>
        <dbReference type="PROSITE" id="PS50110"/>
    </source>
</evidence>
<dbReference type="GO" id="GO:0005524">
    <property type="term" value="F:ATP binding"/>
    <property type="evidence" value="ECO:0007669"/>
    <property type="project" value="UniProtKB-KW"/>
</dbReference>
<evidence type="ECO:0000256" key="10">
    <source>
        <dbReference type="ARBA" id="ARBA00023136"/>
    </source>
</evidence>
<dbReference type="PRINTS" id="PR00344">
    <property type="entry name" value="BCTRLSENSOR"/>
</dbReference>
<dbReference type="GO" id="GO:0000155">
    <property type="term" value="F:phosphorelay sensor kinase activity"/>
    <property type="evidence" value="ECO:0007669"/>
    <property type="project" value="InterPro"/>
</dbReference>
<dbReference type="Proteomes" id="UP000295717">
    <property type="component" value="Unassembled WGS sequence"/>
</dbReference>
<dbReference type="Gene3D" id="1.10.287.130">
    <property type="match status" value="1"/>
</dbReference>
<comment type="catalytic activity">
    <reaction evidence="1">
        <text>ATP + protein L-histidine = ADP + protein N-phospho-L-histidine.</text>
        <dbReference type="EC" id="2.7.13.3"/>
    </reaction>
</comment>
<dbReference type="PROSITE" id="PS50109">
    <property type="entry name" value="HIS_KIN"/>
    <property type="match status" value="1"/>
</dbReference>
<evidence type="ECO:0000256" key="6">
    <source>
        <dbReference type="ARBA" id="ARBA00022741"/>
    </source>
</evidence>
<comment type="subcellular location">
    <subcellularLocation>
        <location evidence="2">Membrane</location>
    </subcellularLocation>
</comment>
<evidence type="ECO:0000256" key="2">
    <source>
        <dbReference type="ARBA" id="ARBA00004370"/>
    </source>
</evidence>
<evidence type="ECO:0000313" key="16">
    <source>
        <dbReference type="EMBL" id="TCT22247.1"/>
    </source>
</evidence>
<evidence type="ECO:0000259" key="14">
    <source>
        <dbReference type="PROSITE" id="PS50109"/>
    </source>
</evidence>
<dbReference type="Pfam" id="PF00512">
    <property type="entry name" value="HisKA"/>
    <property type="match status" value="1"/>
</dbReference>
<evidence type="ECO:0000256" key="11">
    <source>
        <dbReference type="ARBA" id="ARBA00023306"/>
    </source>
</evidence>
<dbReference type="FunFam" id="3.30.565.10:FF:000010">
    <property type="entry name" value="Sensor histidine kinase RcsC"/>
    <property type="match status" value="1"/>
</dbReference>
<dbReference type="SMART" id="SM00448">
    <property type="entry name" value="REC"/>
    <property type="match status" value="2"/>
</dbReference>
<dbReference type="SUPFAM" id="SSF52172">
    <property type="entry name" value="CheY-like"/>
    <property type="match status" value="2"/>
</dbReference>
<dbReference type="AlphaFoldDB" id="A0A4R3N1Y7"/>
<dbReference type="CDD" id="cd16922">
    <property type="entry name" value="HATPase_EvgS-ArcB-TorS-like"/>
    <property type="match status" value="1"/>
</dbReference>
<dbReference type="EMBL" id="SMAO01000003">
    <property type="protein sequence ID" value="TCT22247.1"/>
    <property type="molecule type" value="Genomic_DNA"/>
</dbReference>
<feature type="domain" description="Response regulatory" evidence="15">
    <location>
        <begin position="435"/>
        <end position="552"/>
    </location>
</feature>
<gene>
    <name evidence="16" type="ORF">EDC35_103346</name>
</gene>
<feature type="domain" description="Response regulatory" evidence="15">
    <location>
        <begin position="6"/>
        <end position="122"/>
    </location>
</feature>
<dbReference type="InterPro" id="IPR003661">
    <property type="entry name" value="HisK_dim/P_dom"/>
</dbReference>
<dbReference type="Pfam" id="PF02518">
    <property type="entry name" value="HATPase_c"/>
    <property type="match status" value="1"/>
</dbReference>
<feature type="region of interest" description="Disordered" evidence="13">
    <location>
        <begin position="392"/>
        <end position="411"/>
    </location>
</feature>
<dbReference type="InterPro" id="IPR004358">
    <property type="entry name" value="Sig_transdc_His_kin-like_C"/>
</dbReference>
<dbReference type="FunFam" id="1.10.287.130:FF:000038">
    <property type="entry name" value="Sensory transduction histidine kinase"/>
    <property type="match status" value="1"/>
</dbReference>
<dbReference type="SMART" id="SM00388">
    <property type="entry name" value="HisKA"/>
    <property type="match status" value="1"/>
</dbReference>
<dbReference type="InterPro" id="IPR003594">
    <property type="entry name" value="HATPase_dom"/>
</dbReference>
<dbReference type="InterPro" id="IPR005467">
    <property type="entry name" value="His_kinase_dom"/>
</dbReference>
<evidence type="ECO:0000313" key="17">
    <source>
        <dbReference type="Proteomes" id="UP000295717"/>
    </source>
</evidence>
<accession>A0A4R3N1Y7</accession>
<dbReference type="SUPFAM" id="SSF47384">
    <property type="entry name" value="Homodimeric domain of signal transducing histidine kinase"/>
    <property type="match status" value="1"/>
</dbReference>
<name>A0A4R3N1Y7_9GAMM</name>
<evidence type="ECO:0000256" key="9">
    <source>
        <dbReference type="ARBA" id="ARBA00023012"/>
    </source>
</evidence>
<comment type="caution">
    <text evidence="16">The sequence shown here is derived from an EMBL/GenBank/DDBJ whole genome shotgun (WGS) entry which is preliminary data.</text>
</comment>
<evidence type="ECO:0000256" key="4">
    <source>
        <dbReference type="ARBA" id="ARBA00022553"/>
    </source>
</evidence>
<evidence type="ECO:0000256" key="12">
    <source>
        <dbReference type="PROSITE-ProRule" id="PRU00169"/>
    </source>
</evidence>
<dbReference type="Pfam" id="PF00072">
    <property type="entry name" value="Response_reg"/>
    <property type="match status" value="2"/>
</dbReference>
<reference evidence="16 17" key="1">
    <citation type="submission" date="2019-03" db="EMBL/GenBank/DDBJ databases">
        <title>Genomic Encyclopedia of Type Strains, Phase IV (KMG-IV): sequencing the most valuable type-strain genomes for metagenomic binning, comparative biology and taxonomic classification.</title>
        <authorList>
            <person name="Goeker M."/>
        </authorList>
    </citation>
    <scope>NUCLEOTIDE SEQUENCE [LARGE SCALE GENOMIC DNA]</scope>
    <source>
        <strain evidence="16 17">DSM 13587</strain>
    </source>
</reference>
<evidence type="ECO:0000256" key="1">
    <source>
        <dbReference type="ARBA" id="ARBA00000085"/>
    </source>
</evidence>
<dbReference type="Gene3D" id="3.40.50.2300">
    <property type="match status" value="2"/>
</dbReference>
<keyword evidence="7 16" id="KW-0418">Kinase</keyword>
<feature type="modified residue" description="4-aspartylphosphate" evidence="12">
    <location>
        <position position="484"/>
    </location>
</feature>
<keyword evidence="9" id="KW-0902">Two-component regulatory system</keyword>
<feature type="compositionally biased region" description="Polar residues" evidence="13">
    <location>
        <begin position="392"/>
        <end position="402"/>
    </location>
</feature>
<organism evidence="16 17">
    <name type="scientific">Thiobaca trueperi</name>
    <dbReference type="NCBI Taxonomy" id="127458"/>
    <lineage>
        <taxon>Bacteria</taxon>
        <taxon>Pseudomonadati</taxon>
        <taxon>Pseudomonadota</taxon>
        <taxon>Gammaproteobacteria</taxon>
        <taxon>Chromatiales</taxon>
        <taxon>Chromatiaceae</taxon>
        <taxon>Thiobaca</taxon>
    </lineage>
</organism>